<organism evidence="1">
    <name type="scientific">uncultured Caudovirales phage</name>
    <dbReference type="NCBI Taxonomy" id="2100421"/>
    <lineage>
        <taxon>Viruses</taxon>
        <taxon>Duplodnaviria</taxon>
        <taxon>Heunggongvirae</taxon>
        <taxon>Uroviricota</taxon>
        <taxon>Caudoviricetes</taxon>
        <taxon>Peduoviridae</taxon>
        <taxon>Maltschvirus</taxon>
        <taxon>Maltschvirus maltsch</taxon>
    </lineage>
</organism>
<accession>A0A6J5LPY8</accession>
<gene>
    <name evidence="1" type="ORF">UFOVP297_55</name>
</gene>
<proteinExistence type="predicted"/>
<reference evidence="1" key="1">
    <citation type="submission" date="2020-04" db="EMBL/GenBank/DDBJ databases">
        <authorList>
            <person name="Chiriac C."/>
            <person name="Salcher M."/>
            <person name="Ghai R."/>
            <person name="Kavagutti S V."/>
        </authorList>
    </citation>
    <scope>NUCLEOTIDE SEQUENCE</scope>
</reference>
<evidence type="ECO:0000313" key="1">
    <source>
        <dbReference type="EMBL" id="CAB4136338.1"/>
    </source>
</evidence>
<name>A0A6J5LPY8_9CAUD</name>
<feature type="non-terminal residue" evidence="1">
    <location>
        <position position="1"/>
    </location>
</feature>
<dbReference type="EMBL" id="LR796310">
    <property type="protein sequence ID" value="CAB4136338.1"/>
    <property type="molecule type" value="Genomic_DNA"/>
</dbReference>
<sequence>AEREIDRLRAEIERLKLELKNATEKAS</sequence>
<protein>
    <submittedName>
        <fullName evidence="1">Uncharacterized protein</fullName>
    </submittedName>
</protein>